<feature type="disulfide bond" evidence="8">
    <location>
        <begin position="294"/>
        <end position="309"/>
    </location>
</feature>
<keyword evidence="6" id="KW-0472">Membrane</keyword>
<keyword evidence="7 8" id="KW-1015">Disulfide bond</keyword>
<dbReference type="EMBL" id="OV696686">
    <property type="protein sequence ID" value="CAH1233765.1"/>
    <property type="molecule type" value="Genomic_DNA"/>
</dbReference>
<dbReference type="SUPFAM" id="SSF57424">
    <property type="entry name" value="LDL receptor-like module"/>
    <property type="match status" value="3"/>
</dbReference>
<keyword evidence="12" id="KW-1185">Reference proteome</keyword>
<evidence type="ECO:0000256" key="9">
    <source>
        <dbReference type="SAM" id="MobiDB-lite"/>
    </source>
</evidence>
<feature type="disulfide bond" evidence="8">
    <location>
        <begin position="248"/>
        <end position="263"/>
    </location>
</feature>
<feature type="chain" id="PRO_5035443400" evidence="10">
    <location>
        <begin position="27"/>
        <end position="624"/>
    </location>
</feature>
<dbReference type="InterPro" id="IPR002172">
    <property type="entry name" value="LDrepeatLR_classA_rpt"/>
</dbReference>
<evidence type="ECO:0000256" key="3">
    <source>
        <dbReference type="ARBA" id="ARBA00022692"/>
    </source>
</evidence>
<dbReference type="PANTHER" id="PTHR24270">
    <property type="entry name" value="LOW-DENSITY LIPOPROTEIN RECEPTOR-RELATED"/>
    <property type="match status" value="1"/>
</dbReference>
<dbReference type="PROSITE" id="PS01209">
    <property type="entry name" value="LDLRA_1"/>
    <property type="match status" value="1"/>
</dbReference>
<evidence type="ECO:0000256" key="4">
    <source>
        <dbReference type="ARBA" id="ARBA00022737"/>
    </source>
</evidence>
<evidence type="ECO:0000256" key="6">
    <source>
        <dbReference type="ARBA" id="ARBA00023136"/>
    </source>
</evidence>
<evidence type="ECO:0000256" key="10">
    <source>
        <dbReference type="SAM" id="SignalP"/>
    </source>
</evidence>
<feature type="signal peptide" evidence="10">
    <location>
        <begin position="1"/>
        <end position="26"/>
    </location>
</feature>
<dbReference type="PRINTS" id="PR00261">
    <property type="entry name" value="LDLRECEPTOR"/>
</dbReference>
<reference evidence="11" key="1">
    <citation type="submission" date="2022-01" db="EMBL/GenBank/DDBJ databases">
        <authorList>
            <person name="Braso-Vives M."/>
        </authorList>
    </citation>
    <scope>NUCLEOTIDE SEQUENCE</scope>
</reference>
<protein>
    <submittedName>
        <fullName evidence="11">LRP1 protein</fullName>
    </submittedName>
</protein>
<dbReference type="PANTHER" id="PTHR24270:SF62">
    <property type="entry name" value="LOW-DENSITY LIPOPROTEIN RECEPTOR-RELATED PROTEIN 2"/>
    <property type="match status" value="1"/>
</dbReference>
<dbReference type="CDD" id="cd00112">
    <property type="entry name" value="LDLa"/>
    <property type="match status" value="2"/>
</dbReference>
<name>A0A8J9VNX4_BRALA</name>
<dbReference type="OrthoDB" id="6038837at2759"/>
<feature type="compositionally biased region" description="Polar residues" evidence="9">
    <location>
        <begin position="314"/>
        <end position="426"/>
    </location>
</feature>
<evidence type="ECO:0000256" key="5">
    <source>
        <dbReference type="ARBA" id="ARBA00022989"/>
    </source>
</evidence>
<keyword evidence="10" id="KW-0732">Signal</keyword>
<feature type="disulfide bond" evidence="8">
    <location>
        <begin position="160"/>
        <end position="175"/>
    </location>
</feature>
<evidence type="ECO:0000313" key="11">
    <source>
        <dbReference type="EMBL" id="CAH1233765.1"/>
    </source>
</evidence>
<dbReference type="PROSITE" id="PS50068">
    <property type="entry name" value="LDLRA_2"/>
    <property type="match status" value="3"/>
</dbReference>
<evidence type="ECO:0000313" key="12">
    <source>
        <dbReference type="Proteomes" id="UP000838412"/>
    </source>
</evidence>
<dbReference type="Gene3D" id="4.10.400.10">
    <property type="entry name" value="Low-density Lipoprotein Receptor"/>
    <property type="match status" value="2"/>
</dbReference>
<comment type="caution">
    <text evidence="8">Lacks conserved residue(s) required for the propagation of feature annotation.</text>
</comment>
<feature type="region of interest" description="Disordered" evidence="9">
    <location>
        <begin position="454"/>
        <end position="491"/>
    </location>
</feature>
<feature type="region of interest" description="Disordered" evidence="9">
    <location>
        <begin position="307"/>
        <end position="428"/>
    </location>
</feature>
<sequence length="624" mass="65995">MGNLSPTGTSLVLLWGLCHCLSGAFALTGSGCASDKVFCNGTCRPRESFCRLFGGCLPRGFNYGDIPVCEDVLEAECGLKLAMSLENLGCSVGKGFLLLCLVEIDSQFNPCGDGDVFHYSQACDGTEDCTTWEDEAYCDECAMECPTDSGDPCVPNGWICDELTDCSDGQDEHGCVQGVPKHCFFTCRNKVTCLPTTHLEDGHQDCADGEDERPGDVEEALGRRWGSCGYSCASVYGNASCVPDAFSCDGDADCWEEEDEQDCAKGRTDDCPTFFCGIRSSPDFVYCVHSHLICDGYPDCAAGEDEQGCGNADGVSTQASTADGTSTQASTADGASTQASTADGTSTQASTADGTSTQASTADGASTQASTADGTSTQASTADGTSTQASTADGASTQASTADGTSTQASTTPSVGPTAEPTSGQGPDNMWRKLRHLLIFLLIVLNDAGSSFISKDDCKSPEMPTKPKSPVPPRKTLAEAAPPRFPPPHDDDDDCVYVEPDGALYMKPADVLYEMPANSGPMQHTNAKFPDLPDGKTLPKGELNSSPFARRHGGDDCVYVEPDGAQYMKPEDVLYEMPANSHCQNPIDAHNNLHYYQPLTKTTDLPTDGNGYVIVEPKNLEGHY</sequence>
<dbReference type="SMART" id="SM00192">
    <property type="entry name" value="LDLa"/>
    <property type="match status" value="5"/>
</dbReference>
<dbReference type="Gene3D" id="4.10.1220.10">
    <property type="entry name" value="EGF-type module"/>
    <property type="match status" value="1"/>
</dbReference>
<comment type="subcellular location">
    <subcellularLocation>
        <location evidence="2">Endomembrane system</location>
    </subcellularLocation>
    <subcellularLocation>
        <location evidence="1">Membrane</location>
        <topology evidence="1">Single-pass membrane protein</topology>
    </subcellularLocation>
</comment>
<dbReference type="GO" id="GO:0005886">
    <property type="term" value="C:plasma membrane"/>
    <property type="evidence" value="ECO:0007669"/>
    <property type="project" value="TreeGrafter"/>
</dbReference>
<dbReference type="Proteomes" id="UP000838412">
    <property type="component" value="Chromosome 1"/>
</dbReference>
<accession>A0A8J9VNX4</accession>
<keyword evidence="3" id="KW-0812">Transmembrane</keyword>
<organism evidence="11 12">
    <name type="scientific">Branchiostoma lanceolatum</name>
    <name type="common">Common lancelet</name>
    <name type="synonym">Amphioxus lanceolatum</name>
    <dbReference type="NCBI Taxonomy" id="7740"/>
    <lineage>
        <taxon>Eukaryota</taxon>
        <taxon>Metazoa</taxon>
        <taxon>Chordata</taxon>
        <taxon>Cephalochordata</taxon>
        <taxon>Leptocardii</taxon>
        <taxon>Amphioxiformes</taxon>
        <taxon>Branchiostomatidae</taxon>
        <taxon>Branchiostoma</taxon>
    </lineage>
</organism>
<evidence type="ECO:0000256" key="2">
    <source>
        <dbReference type="ARBA" id="ARBA00004308"/>
    </source>
</evidence>
<dbReference type="GO" id="GO:0012505">
    <property type="term" value="C:endomembrane system"/>
    <property type="evidence" value="ECO:0007669"/>
    <property type="project" value="UniProtKB-SubCell"/>
</dbReference>
<evidence type="ECO:0000256" key="1">
    <source>
        <dbReference type="ARBA" id="ARBA00004167"/>
    </source>
</evidence>
<keyword evidence="5" id="KW-1133">Transmembrane helix</keyword>
<proteinExistence type="predicted"/>
<dbReference type="InterPro" id="IPR023415">
    <property type="entry name" value="LDLR_class-A_CS"/>
</dbReference>
<evidence type="ECO:0000256" key="8">
    <source>
        <dbReference type="PROSITE-ProRule" id="PRU00124"/>
    </source>
</evidence>
<keyword evidence="4" id="KW-0677">Repeat</keyword>
<gene>
    <name evidence="11" type="primary">LRP1</name>
    <name evidence="11" type="ORF">BLAG_LOCUS2416</name>
</gene>
<dbReference type="AlphaFoldDB" id="A0A8J9VNX4"/>
<dbReference type="InterPro" id="IPR050685">
    <property type="entry name" value="LDLR"/>
</dbReference>
<dbReference type="InterPro" id="IPR036055">
    <property type="entry name" value="LDL_receptor-like_sf"/>
</dbReference>
<evidence type="ECO:0000256" key="7">
    <source>
        <dbReference type="ARBA" id="ARBA00023157"/>
    </source>
</evidence>
<dbReference type="GO" id="GO:0016192">
    <property type="term" value="P:vesicle-mediated transport"/>
    <property type="evidence" value="ECO:0007669"/>
    <property type="project" value="UniProtKB-ARBA"/>
</dbReference>